<accession>A0A5C1A6S3</accession>
<evidence type="ECO:0000313" key="2">
    <source>
        <dbReference type="Proteomes" id="UP000324974"/>
    </source>
</evidence>
<dbReference type="InterPro" id="IPR050484">
    <property type="entry name" value="Transf_Hexapept/Carb_Anhydrase"/>
</dbReference>
<dbReference type="PANTHER" id="PTHR13061">
    <property type="entry name" value="DYNACTIN SUBUNIT P25"/>
    <property type="match status" value="1"/>
</dbReference>
<dbReference type="KEGG" id="lrs:PX52LOC_00544"/>
<reference evidence="2" key="1">
    <citation type="submission" date="2019-08" db="EMBL/GenBank/DDBJ databases">
        <title>Limnoglobus roseus gen. nov., sp. nov., a novel freshwater planctomycete with a giant genome from the family Gemmataceae.</title>
        <authorList>
            <person name="Kulichevskaya I.S."/>
            <person name="Naumoff D.G."/>
            <person name="Miroshnikov K."/>
            <person name="Ivanova A."/>
            <person name="Philippov D.A."/>
            <person name="Hakobyan A."/>
            <person name="Rijpstra I.C."/>
            <person name="Sinninghe Damste J.S."/>
            <person name="Liesack W."/>
            <person name="Dedysh S.N."/>
        </authorList>
    </citation>
    <scope>NUCLEOTIDE SEQUENCE [LARGE SCALE GENOMIC DNA]</scope>
    <source>
        <strain evidence="2">PX52</strain>
    </source>
</reference>
<dbReference type="InterPro" id="IPR047324">
    <property type="entry name" value="LbH_gamma_CA-like"/>
</dbReference>
<sequence length="172" mass="18095">MRRVGEVYIAETAVVTADVTLGRGVSVWFGVAIRGDVAPITVGEFTNIQDNAVVHCDHGFPNVIEPEVVVGHSAVLHGLRVATGTLVGIGAKLLGGTEVGEECLIAAGAVLPPGMRVPPRSVVMGMPAKVVRAATAEEIGRTKAINLRYRELARRYADGEIAWPYGRGTSPT</sequence>
<dbReference type="CDD" id="cd04645">
    <property type="entry name" value="LbH_gamma_CA_like"/>
    <property type="match status" value="1"/>
</dbReference>
<gene>
    <name evidence="1" type="ORF">PX52LOC_00544</name>
</gene>
<keyword evidence="2" id="KW-1185">Reference proteome</keyword>
<evidence type="ECO:0000313" key="1">
    <source>
        <dbReference type="EMBL" id="QEL13686.1"/>
    </source>
</evidence>
<dbReference type="AlphaFoldDB" id="A0A5C1A6S3"/>
<protein>
    <submittedName>
        <fullName evidence="1">Gamma carbonic anhydrase family protein</fullName>
    </submittedName>
</protein>
<dbReference type="InterPro" id="IPR011004">
    <property type="entry name" value="Trimer_LpxA-like_sf"/>
</dbReference>
<dbReference type="SUPFAM" id="SSF51161">
    <property type="entry name" value="Trimeric LpxA-like enzymes"/>
    <property type="match status" value="1"/>
</dbReference>
<dbReference type="RefSeq" id="WP_149108636.1">
    <property type="nucleotide sequence ID" value="NZ_CP042425.1"/>
</dbReference>
<proteinExistence type="predicted"/>
<name>A0A5C1A6S3_9BACT</name>
<dbReference type="EMBL" id="CP042425">
    <property type="protein sequence ID" value="QEL13686.1"/>
    <property type="molecule type" value="Genomic_DNA"/>
</dbReference>
<dbReference type="Gene3D" id="2.160.10.10">
    <property type="entry name" value="Hexapeptide repeat proteins"/>
    <property type="match status" value="1"/>
</dbReference>
<dbReference type="Proteomes" id="UP000324974">
    <property type="component" value="Chromosome"/>
</dbReference>
<dbReference type="PANTHER" id="PTHR13061:SF29">
    <property type="entry name" value="GAMMA CARBONIC ANHYDRASE-LIKE 1, MITOCHONDRIAL-RELATED"/>
    <property type="match status" value="1"/>
</dbReference>
<dbReference type="OrthoDB" id="9803036at2"/>
<organism evidence="1 2">
    <name type="scientific">Limnoglobus roseus</name>
    <dbReference type="NCBI Taxonomy" id="2598579"/>
    <lineage>
        <taxon>Bacteria</taxon>
        <taxon>Pseudomonadati</taxon>
        <taxon>Planctomycetota</taxon>
        <taxon>Planctomycetia</taxon>
        <taxon>Gemmatales</taxon>
        <taxon>Gemmataceae</taxon>
        <taxon>Limnoglobus</taxon>
    </lineage>
</organism>